<evidence type="ECO:0008006" key="2">
    <source>
        <dbReference type="Google" id="ProtNLM"/>
    </source>
</evidence>
<evidence type="ECO:0000313" key="1">
    <source>
        <dbReference type="EMBL" id="SVA26412.1"/>
    </source>
</evidence>
<sequence length="314" mass="35965">MTDKLVWKVSLTGGEPTINPHFAQFVEFLSTKKSETFKVGVTTNGHTNKNTLELIGEYMHSCTISYHCENTDSTKKRILDNIVYLSKLMPDWALKINVMFHARHDYFEECKKVCEFLSDKGIKYIPRSIGEGVKSKTKNKLYAYDAHLYTAEQNKWFKNYWDLARGDKAEVGEPDVGHNIREQGRPCCGGRTFTIGHDDGTIEETNYASSTGFQNWYCFINLFWLHIEQQEKLIYHHQTCRANFNKTLSSIGTTDNTDRILKRVNGWLKSGKMPVITCPNSICNCGLCITKAKNRDDATKFLKEILPSVEPVYG</sequence>
<proteinExistence type="predicted"/>
<dbReference type="InterPro" id="IPR058240">
    <property type="entry name" value="rSAM_sf"/>
</dbReference>
<dbReference type="AlphaFoldDB" id="A0A381UDX4"/>
<accession>A0A381UDX4</accession>
<dbReference type="EMBL" id="UINC01006251">
    <property type="protein sequence ID" value="SVA26412.1"/>
    <property type="molecule type" value="Genomic_DNA"/>
</dbReference>
<dbReference type="PANTHER" id="PTHR11228:SF27">
    <property type="entry name" value="GLYCYL-RADICAL ENZYME ACTIVATING ENZYME MJ1227-RELATED"/>
    <property type="match status" value="1"/>
</dbReference>
<dbReference type="PANTHER" id="PTHR11228">
    <property type="entry name" value="RADICAL SAM DOMAIN PROTEIN"/>
    <property type="match status" value="1"/>
</dbReference>
<name>A0A381UDX4_9ZZZZ</name>
<dbReference type="Gene3D" id="3.20.20.70">
    <property type="entry name" value="Aldolase class I"/>
    <property type="match status" value="1"/>
</dbReference>
<dbReference type="InterPro" id="IPR013785">
    <property type="entry name" value="Aldolase_TIM"/>
</dbReference>
<reference evidence="1" key="1">
    <citation type="submission" date="2018-05" db="EMBL/GenBank/DDBJ databases">
        <authorList>
            <person name="Lanie J.A."/>
            <person name="Ng W.-L."/>
            <person name="Kazmierczak K.M."/>
            <person name="Andrzejewski T.M."/>
            <person name="Davidsen T.M."/>
            <person name="Wayne K.J."/>
            <person name="Tettelin H."/>
            <person name="Glass J.I."/>
            <person name="Rusch D."/>
            <person name="Podicherti R."/>
            <person name="Tsui H.-C.T."/>
            <person name="Winkler M.E."/>
        </authorList>
    </citation>
    <scope>NUCLEOTIDE SEQUENCE</scope>
</reference>
<dbReference type="InterPro" id="IPR050377">
    <property type="entry name" value="Radical_SAM_PqqE_MftC-like"/>
</dbReference>
<dbReference type="SUPFAM" id="SSF102114">
    <property type="entry name" value="Radical SAM enzymes"/>
    <property type="match status" value="1"/>
</dbReference>
<organism evidence="1">
    <name type="scientific">marine metagenome</name>
    <dbReference type="NCBI Taxonomy" id="408172"/>
    <lineage>
        <taxon>unclassified sequences</taxon>
        <taxon>metagenomes</taxon>
        <taxon>ecological metagenomes</taxon>
    </lineage>
</organism>
<dbReference type="CDD" id="cd01335">
    <property type="entry name" value="Radical_SAM"/>
    <property type="match status" value="1"/>
</dbReference>
<protein>
    <recommendedName>
        <fullName evidence="2">Radical SAM core domain-containing protein</fullName>
    </recommendedName>
</protein>
<gene>
    <name evidence="1" type="ORF">METZ01_LOCUS79266</name>
</gene>